<dbReference type="InterPro" id="IPR001584">
    <property type="entry name" value="Integrase_cat-core"/>
</dbReference>
<dbReference type="AlphaFoldDB" id="A0AAV4BF62"/>
<dbReference type="PANTHER" id="PTHR37984">
    <property type="entry name" value="PROTEIN CBG26694"/>
    <property type="match status" value="1"/>
</dbReference>
<accession>A0AAV4BF62</accession>
<feature type="compositionally biased region" description="Polar residues" evidence="1">
    <location>
        <begin position="369"/>
        <end position="386"/>
    </location>
</feature>
<dbReference type="InterPro" id="IPR012337">
    <property type="entry name" value="RNaseH-like_sf"/>
</dbReference>
<dbReference type="PROSITE" id="PS50994">
    <property type="entry name" value="INTEGRASE"/>
    <property type="match status" value="1"/>
</dbReference>
<sequence length="433" mass="48750">MSPFIPSLSENTQPLRSLLHKDVEWQWTDSHEKAFNELKNLIHEDLTLRYFDPNIPSVIEVDSSMNGLGAVLLQNDAPVAFASKSLTETEKCYANIERELLAPHEIPGRPGQKIAADLFEIDGQQFLTVADYYSKMPFVKSMAKITSNACIEYLKSIFAVHGILDELITDNGRQFVSEEFQLFTKSWNILHHTSSPYYPQSNGFIERMVQTIKTTLKKCKSSKSDLQLALLALRSTPLDTYLPSPAEILFGRRIQGTLPSRIRDTNPKSADIKQRLIDRQHTQKHYYDTHTKELHVLQVNSRVTVQDTTTGRWSPATVINHSGDPRGYIIQTDSGQILRRNRLHLRETQVPKEMTASPRSSRGEEHHPLSSQIANNADVIPTNTEPHGSGLGLPSTTKDDDLPGNNSGTNDNAPSSHTSRYGRAIVRPKRFSD</sequence>
<dbReference type="InterPro" id="IPR043128">
    <property type="entry name" value="Rev_trsase/Diguanyl_cyclase"/>
</dbReference>
<dbReference type="Proteomes" id="UP000735302">
    <property type="component" value="Unassembled WGS sequence"/>
</dbReference>
<comment type="caution">
    <text evidence="3">The sequence shown here is derived from an EMBL/GenBank/DDBJ whole genome shotgun (WGS) entry which is preliminary data.</text>
</comment>
<dbReference type="Pfam" id="PF17919">
    <property type="entry name" value="RT_RNaseH_2"/>
    <property type="match status" value="1"/>
</dbReference>
<dbReference type="InterPro" id="IPR036397">
    <property type="entry name" value="RNaseH_sf"/>
</dbReference>
<dbReference type="EMBL" id="BLXT01004823">
    <property type="protein sequence ID" value="GFO17454.1"/>
    <property type="molecule type" value="Genomic_DNA"/>
</dbReference>
<reference evidence="3 4" key="1">
    <citation type="journal article" date="2021" name="Elife">
        <title>Chloroplast acquisition without the gene transfer in kleptoplastic sea slugs, Plakobranchus ocellatus.</title>
        <authorList>
            <person name="Maeda T."/>
            <person name="Takahashi S."/>
            <person name="Yoshida T."/>
            <person name="Shimamura S."/>
            <person name="Takaki Y."/>
            <person name="Nagai Y."/>
            <person name="Toyoda A."/>
            <person name="Suzuki Y."/>
            <person name="Arimoto A."/>
            <person name="Ishii H."/>
            <person name="Satoh N."/>
            <person name="Nishiyama T."/>
            <person name="Hasebe M."/>
            <person name="Maruyama T."/>
            <person name="Minagawa J."/>
            <person name="Obokata J."/>
            <person name="Shigenobu S."/>
        </authorList>
    </citation>
    <scope>NUCLEOTIDE SEQUENCE [LARGE SCALE GENOMIC DNA]</scope>
</reference>
<feature type="region of interest" description="Disordered" evidence="1">
    <location>
        <begin position="339"/>
        <end position="433"/>
    </location>
</feature>
<dbReference type="FunFam" id="3.30.420.10:FF:000063">
    <property type="entry name" value="Retrovirus-related Pol polyprotein from transposon 297-like Protein"/>
    <property type="match status" value="1"/>
</dbReference>
<feature type="compositionally biased region" description="Polar residues" evidence="1">
    <location>
        <begin position="404"/>
        <end position="419"/>
    </location>
</feature>
<dbReference type="GO" id="GO:0003676">
    <property type="term" value="F:nucleic acid binding"/>
    <property type="evidence" value="ECO:0007669"/>
    <property type="project" value="InterPro"/>
</dbReference>
<evidence type="ECO:0000313" key="4">
    <source>
        <dbReference type="Proteomes" id="UP000735302"/>
    </source>
</evidence>
<evidence type="ECO:0000313" key="3">
    <source>
        <dbReference type="EMBL" id="GFO17454.1"/>
    </source>
</evidence>
<dbReference type="InterPro" id="IPR043502">
    <property type="entry name" value="DNA/RNA_pol_sf"/>
</dbReference>
<dbReference type="Gene3D" id="3.30.70.270">
    <property type="match status" value="1"/>
</dbReference>
<organism evidence="3 4">
    <name type="scientific">Plakobranchus ocellatus</name>
    <dbReference type="NCBI Taxonomy" id="259542"/>
    <lineage>
        <taxon>Eukaryota</taxon>
        <taxon>Metazoa</taxon>
        <taxon>Spiralia</taxon>
        <taxon>Lophotrochozoa</taxon>
        <taxon>Mollusca</taxon>
        <taxon>Gastropoda</taxon>
        <taxon>Heterobranchia</taxon>
        <taxon>Euthyneura</taxon>
        <taxon>Panpulmonata</taxon>
        <taxon>Sacoglossa</taxon>
        <taxon>Placobranchoidea</taxon>
        <taxon>Plakobranchidae</taxon>
        <taxon>Plakobranchus</taxon>
    </lineage>
</organism>
<dbReference type="Pfam" id="PF00665">
    <property type="entry name" value="rve"/>
    <property type="match status" value="1"/>
</dbReference>
<feature type="domain" description="Integrase catalytic" evidence="2">
    <location>
        <begin position="106"/>
        <end position="267"/>
    </location>
</feature>
<evidence type="ECO:0000256" key="1">
    <source>
        <dbReference type="SAM" id="MobiDB-lite"/>
    </source>
</evidence>
<name>A0AAV4BF62_9GAST</name>
<dbReference type="PANTHER" id="PTHR37984:SF7">
    <property type="entry name" value="INTEGRASE CATALYTIC DOMAIN-CONTAINING PROTEIN"/>
    <property type="match status" value="1"/>
</dbReference>
<gene>
    <name evidence="3" type="ORF">PoB_004395900</name>
</gene>
<keyword evidence="4" id="KW-1185">Reference proteome</keyword>
<protein>
    <submittedName>
        <fullName evidence="3">Endogenous retrovirus group k member 6 pol protein</fullName>
    </submittedName>
</protein>
<dbReference type="SUPFAM" id="SSF53098">
    <property type="entry name" value="Ribonuclease H-like"/>
    <property type="match status" value="1"/>
</dbReference>
<evidence type="ECO:0000259" key="2">
    <source>
        <dbReference type="PROSITE" id="PS50994"/>
    </source>
</evidence>
<dbReference type="GO" id="GO:0015074">
    <property type="term" value="P:DNA integration"/>
    <property type="evidence" value="ECO:0007669"/>
    <property type="project" value="InterPro"/>
</dbReference>
<dbReference type="InterPro" id="IPR050951">
    <property type="entry name" value="Retrovirus_Pol_polyprotein"/>
</dbReference>
<dbReference type="SUPFAM" id="SSF56672">
    <property type="entry name" value="DNA/RNA polymerases"/>
    <property type="match status" value="1"/>
</dbReference>
<proteinExistence type="predicted"/>
<dbReference type="Gene3D" id="3.30.420.10">
    <property type="entry name" value="Ribonuclease H-like superfamily/Ribonuclease H"/>
    <property type="match status" value="1"/>
</dbReference>
<dbReference type="InterPro" id="IPR041577">
    <property type="entry name" value="RT_RNaseH_2"/>
</dbReference>